<dbReference type="InterPro" id="IPR011993">
    <property type="entry name" value="PH-like_dom_sf"/>
</dbReference>
<dbReference type="SMART" id="SM00054">
    <property type="entry name" value="EFh"/>
    <property type="match status" value="2"/>
</dbReference>
<dbReference type="Pfam" id="PF00388">
    <property type="entry name" value="PI-PLC-X"/>
    <property type="match status" value="1"/>
</dbReference>
<keyword evidence="4 5" id="KW-0443">Lipid metabolism</keyword>
<dbReference type="PANTHER" id="PTHR10336">
    <property type="entry name" value="PHOSPHOINOSITIDE-SPECIFIC PHOSPHOLIPASE C FAMILY PROTEIN"/>
    <property type="match status" value="1"/>
</dbReference>
<feature type="compositionally biased region" description="Polar residues" evidence="6">
    <location>
        <begin position="157"/>
        <end position="171"/>
    </location>
</feature>
<feature type="region of interest" description="Disordered" evidence="6">
    <location>
        <begin position="1"/>
        <end position="135"/>
    </location>
</feature>
<dbReference type="SMART" id="SM00148">
    <property type="entry name" value="PLCXc"/>
    <property type="match status" value="1"/>
</dbReference>
<dbReference type="InterPro" id="IPR011992">
    <property type="entry name" value="EF-hand-dom_pair"/>
</dbReference>
<dbReference type="InterPro" id="IPR000909">
    <property type="entry name" value="PLipase_C_PInositol-sp_X_dom"/>
</dbReference>
<dbReference type="Gene3D" id="1.10.238.10">
    <property type="entry name" value="EF-hand"/>
    <property type="match status" value="2"/>
</dbReference>
<dbReference type="PROSITE" id="PS50007">
    <property type="entry name" value="PIPLC_X_DOMAIN"/>
    <property type="match status" value="1"/>
</dbReference>
<name>A0A9P6FR33_9FUNG</name>
<dbReference type="PRINTS" id="PR00390">
    <property type="entry name" value="PHPHLIPASEC"/>
</dbReference>
<dbReference type="GO" id="GO:0016042">
    <property type="term" value="P:lipid catabolic process"/>
    <property type="evidence" value="ECO:0007669"/>
    <property type="project" value="UniProtKB-KW"/>
</dbReference>
<evidence type="ECO:0000256" key="6">
    <source>
        <dbReference type="SAM" id="MobiDB-lite"/>
    </source>
</evidence>
<evidence type="ECO:0000259" key="7">
    <source>
        <dbReference type="PROSITE" id="PS50222"/>
    </source>
</evidence>
<dbReference type="GO" id="GO:0048015">
    <property type="term" value="P:phosphatidylinositol-mediated signaling"/>
    <property type="evidence" value="ECO:0007669"/>
    <property type="project" value="TreeGrafter"/>
</dbReference>
<feature type="compositionally biased region" description="Polar residues" evidence="6">
    <location>
        <begin position="11"/>
        <end position="24"/>
    </location>
</feature>
<keyword evidence="3 5" id="KW-0442">Lipid degradation</keyword>
<gene>
    <name evidence="8" type="primary">PLC1</name>
    <name evidence="8" type="ORF">BGW38_003116</name>
</gene>
<dbReference type="EC" id="3.1.4.11" evidence="1 5"/>
<feature type="region of interest" description="Disordered" evidence="6">
    <location>
        <begin position="646"/>
        <end position="665"/>
    </location>
</feature>
<dbReference type="AlphaFoldDB" id="A0A9P6FR33"/>
<dbReference type="CDD" id="cd13360">
    <property type="entry name" value="PH_PLC_fungal"/>
    <property type="match status" value="1"/>
</dbReference>
<evidence type="ECO:0000256" key="1">
    <source>
        <dbReference type="ARBA" id="ARBA00012368"/>
    </source>
</evidence>
<feature type="compositionally biased region" description="Low complexity" evidence="6">
    <location>
        <begin position="172"/>
        <end position="187"/>
    </location>
</feature>
<dbReference type="InterPro" id="IPR017946">
    <property type="entry name" value="PLC-like_Pdiesterase_TIM-brl"/>
</dbReference>
<dbReference type="GO" id="GO:0051209">
    <property type="term" value="P:release of sequestered calcium ion into cytosol"/>
    <property type="evidence" value="ECO:0007669"/>
    <property type="project" value="TreeGrafter"/>
</dbReference>
<evidence type="ECO:0000313" key="8">
    <source>
        <dbReference type="EMBL" id="KAF9580293.1"/>
    </source>
</evidence>
<feature type="domain" description="EF-hand" evidence="7">
    <location>
        <begin position="365"/>
        <end position="400"/>
    </location>
</feature>
<organism evidence="8 9">
    <name type="scientific">Lunasporangiospora selenospora</name>
    <dbReference type="NCBI Taxonomy" id="979761"/>
    <lineage>
        <taxon>Eukaryota</taxon>
        <taxon>Fungi</taxon>
        <taxon>Fungi incertae sedis</taxon>
        <taxon>Mucoromycota</taxon>
        <taxon>Mortierellomycotina</taxon>
        <taxon>Mortierellomycetes</taxon>
        <taxon>Mortierellales</taxon>
        <taxon>Mortierellaceae</taxon>
        <taxon>Lunasporangiospora</taxon>
    </lineage>
</organism>
<protein>
    <recommendedName>
        <fullName evidence="1 5">Phosphoinositide phospholipase C</fullName>
        <ecNumber evidence="1 5">3.1.4.11</ecNumber>
    </recommendedName>
</protein>
<comment type="catalytic activity">
    <reaction evidence="5">
        <text>a 1,2-diacyl-sn-glycero-3-phospho-(1D-myo-inositol-4,5-bisphosphate) + H2O = 1D-myo-inositol 1,4,5-trisphosphate + a 1,2-diacyl-sn-glycerol + H(+)</text>
        <dbReference type="Rhea" id="RHEA:33179"/>
        <dbReference type="ChEBI" id="CHEBI:15377"/>
        <dbReference type="ChEBI" id="CHEBI:15378"/>
        <dbReference type="ChEBI" id="CHEBI:17815"/>
        <dbReference type="ChEBI" id="CHEBI:58456"/>
        <dbReference type="ChEBI" id="CHEBI:203600"/>
        <dbReference type="EC" id="3.1.4.11"/>
    </reaction>
</comment>
<dbReference type="GO" id="GO:0004435">
    <property type="term" value="F:phosphatidylinositol-4,5-bisphosphate phospholipase C activity"/>
    <property type="evidence" value="ECO:0007669"/>
    <property type="project" value="UniProtKB-EC"/>
</dbReference>
<feature type="region of interest" description="Disordered" evidence="6">
    <location>
        <begin position="149"/>
        <end position="201"/>
    </location>
</feature>
<dbReference type="SUPFAM" id="SSF51695">
    <property type="entry name" value="PLC-like phosphodiesterases"/>
    <property type="match status" value="1"/>
</dbReference>
<dbReference type="SUPFAM" id="SSF47473">
    <property type="entry name" value="EF-hand"/>
    <property type="match status" value="1"/>
</dbReference>
<keyword evidence="9" id="KW-1185">Reference proteome</keyword>
<dbReference type="PANTHER" id="PTHR10336:SF36">
    <property type="entry name" value="1-PHOSPHATIDYLINOSITOL 4,5-BISPHOSPHATE PHOSPHODIESTERASE BETA-4"/>
    <property type="match status" value="1"/>
</dbReference>
<feature type="compositionally biased region" description="Low complexity" evidence="6">
    <location>
        <begin position="31"/>
        <end position="45"/>
    </location>
</feature>
<dbReference type="GO" id="GO:0005509">
    <property type="term" value="F:calcium ion binding"/>
    <property type="evidence" value="ECO:0007669"/>
    <property type="project" value="InterPro"/>
</dbReference>
<dbReference type="EMBL" id="JAABOA010002159">
    <property type="protein sequence ID" value="KAF9580293.1"/>
    <property type="molecule type" value="Genomic_DNA"/>
</dbReference>
<dbReference type="PROSITE" id="PS50222">
    <property type="entry name" value="EF_HAND_2"/>
    <property type="match status" value="2"/>
</dbReference>
<feature type="domain" description="EF-hand" evidence="7">
    <location>
        <begin position="329"/>
        <end position="364"/>
    </location>
</feature>
<dbReference type="Gene3D" id="2.30.29.30">
    <property type="entry name" value="Pleckstrin-homology domain (PH domain)/Phosphotyrosine-binding domain (PTB)"/>
    <property type="match status" value="1"/>
</dbReference>
<dbReference type="InterPro" id="IPR037755">
    <property type="entry name" value="Plc1_PH"/>
</dbReference>
<sequence>MFGKIKKAISGWNQDDPQPEQTSPHTKKGLRSSSSFRRSLPARFRTSIYRQSSSSSSSDDLPPPPPPAKDQPSVHVHLPGVSTPHESCVGHQRSSTEPIGHSLDVSATELQTTESVPKSHYIRRTSSFQSQNEASESCREVCDTDIIIFSATPPTPSDASAESNGANEARQSYSSSSSPESSKQVASDSHKEKDGESSPLLSTSLARQFAAGTQMLKISAKKQRSRLFKLDLEQGKILWDSRKLGKINVEQIKELRKGKAARMYREQLKVQPEHEERWLTIIYSLAGKYKALHLVAPTKDTYHDWITVVERMWSKKREEVESLPQLQRKDNQWIKEHWMDADKNVDSKLGFDELVRLCHRLNINFSKKEIRQRFDQADEKKQGFLDFSNFTQFVKLLKERKDIAKLYQRVSRGDAMSFEEFEDFMLSTQRSNFDLDHIKGIYHKHLDKNADVFTVDSFTSFLLSSDNSIVAPHHMTVHQDMSQSLSNYFISSSHNTYLLGHQLTGISSIEGYIRALQAGCRCVELDCWDGSDGQPVIYHGHTLTTKILFRDVIEAISTYAFVSTPYPLILSLEIHCDLDQQEIMASIMRVKLGSWLVLAPLFQQDGESSGEDDRKYKVLPSPHDLKYKILVKSKVLPPEVDASEYVTDTESESEKGMLERKNCLL</sequence>
<dbReference type="Proteomes" id="UP000780801">
    <property type="component" value="Unassembled WGS sequence"/>
</dbReference>
<evidence type="ECO:0000256" key="3">
    <source>
        <dbReference type="ARBA" id="ARBA00022963"/>
    </source>
</evidence>
<dbReference type="InterPro" id="IPR015359">
    <property type="entry name" value="PLC_EF-hand-like"/>
</dbReference>
<dbReference type="OrthoDB" id="269822at2759"/>
<dbReference type="InterPro" id="IPR001192">
    <property type="entry name" value="PI-PLC_fam"/>
</dbReference>
<dbReference type="SUPFAM" id="SSF50729">
    <property type="entry name" value="PH domain-like"/>
    <property type="match status" value="1"/>
</dbReference>
<comment type="caution">
    <text evidence="8">The sequence shown here is derived from an EMBL/GenBank/DDBJ whole genome shotgun (WGS) entry which is preliminary data.</text>
</comment>
<feature type="compositionally biased region" description="Polar residues" evidence="6">
    <location>
        <begin position="124"/>
        <end position="135"/>
    </location>
</feature>
<feature type="compositionally biased region" description="Basic and acidic residues" evidence="6">
    <location>
        <begin position="652"/>
        <end position="665"/>
    </location>
</feature>
<keyword evidence="2 5" id="KW-0378">Hydrolase</keyword>
<evidence type="ECO:0000256" key="5">
    <source>
        <dbReference type="RuleBase" id="RU361133"/>
    </source>
</evidence>
<evidence type="ECO:0000256" key="4">
    <source>
        <dbReference type="ARBA" id="ARBA00023098"/>
    </source>
</evidence>
<proteinExistence type="predicted"/>
<reference evidence="8" key="1">
    <citation type="journal article" date="2020" name="Fungal Divers.">
        <title>Resolving the Mortierellaceae phylogeny through synthesis of multi-gene phylogenetics and phylogenomics.</title>
        <authorList>
            <person name="Vandepol N."/>
            <person name="Liber J."/>
            <person name="Desiro A."/>
            <person name="Na H."/>
            <person name="Kennedy M."/>
            <person name="Barry K."/>
            <person name="Grigoriev I.V."/>
            <person name="Miller A.N."/>
            <person name="O'Donnell K."/>
            <person name="Stajich J.E."/>
            <person name="Bonito G."/>
        </authorList>
    </citation>
    <scope>NUCLEOTIDE SEQUENCE</scope>
    <source>
        <strain evidence="8">KOD1015</strain>
    </source>
</reference>
<dbReference type="InterPro" id="IPR002048">
    <property type="entry name" value="EF_hand_dom"/>
</dbReference>
<accession>A0A9P6FR33</accession>
<dbReference type="Gene3D" id="3.20.20.190">
    <property type="entry name" value="Phosphatidylinositol (PI) phosphodiesterase"/>
    <property type="match status" value="1"/>
</dbReference>
<evidence type="ECO:0000256" key="2">
    <source>
        <dbReference type="ARBA" id="ARBA00022801"/>
    </source>
</evidence>
<dbReference type="CDD" id="cd08558">
    <property type="entry name" value="PI-PLCc_eukaryota"/>
    <property type="match status" value="1"/>
</dbReference>
<evidence type="ECO:0000313" key="9">
    <source>
        <dbReference type="Proteomes" id="UP000780801"/>
    </source>
</evidence>
<dbReference type="Pfam" id="PF09279">
    <property type="entry name" value="EF-hand_like"/>
    <property type="match status" value="1"/>
</dbReference>
<dbReference type="CDD" id="cd16207">
    <property type="entry name" value="EFh_ScPlc1p_like"/>
    <property type="match status" value="1"/>
</dbReference>